<dbReference type="AlphaFoldDB" id="A0A4Z0GL46"/>
<feature type="transmembrane region" description="Helical" evidence="1">
    <location>
        <begin position="355"/>
        <end position="374"/>
    </location>
</feature>
<proteinExistence type="predicted"/>
<keyword evidence="1" id="KW-0812">Transmembrane</keyword>
<feature type="transmembrane region" description="Helical" evidence="1">
    <location>
        <begin position="65"/>
        <end position="83"/>
    </location>
</feature>
<sequence length="379" mass="44042">MSGNKLFIKRFLQQLHDQWNVIRSVLDWSIMLYIAIPAAAIAPFLYADIWRNIHSYWDTHLPVSLLLTLILLLSGRGNIRTYLMDADLLFLIQKRRQTHQLKRCGFLTSLLSLFLFEIVLFVLALPVLTQIYHYPLVQVLSLYLAVSAFKLSLMTIKKITDSVITRWLFIILAYSLADILLLTVAPALWAICSAFCSIIMIYLNVTQLKKTNRWVKDLEIESTEQTKYIKLILNFSTGIEKPSVTRRKKPLILFHRSARIFKKRTKENGLLELLLKTFLRSGPNVLSCIQLVSVTCIAVFLLPVWLKWSVYALFIWFMNVWLKILFRKMSGNVFFNVVRFDPTIADPVLLRFQRWLAVPPIIFTGIVVLLSTIYKISLR</sequence>
<feature type="transmembrane region" description="Helical" evidence="1">
    <location>
        <begin position="21"/>
        <end position="45"/>
    </location>
</feature>
<name>A0A4Z0GL46_9BACL</name>
<dbReference type="Pfam" id="PF05975">
    <property type="entry name" value="EcsB"/>
    <property type="match status" value="1"/>
</dbReference>
<dbReference type="Proteomes" id="UP000298347">
    <property type="component" value="Unassembled WGS sequence"/>
</dbReference>
<evidence type="ECO:0000313" key="3">
    <source>
        <dbReference type="Proteomes" id="UP000298347"/>
    </source>
</evidence>
<dbReference type="InterPro" id="IPR010288">
    <property type="entry name" value="EcsB_ABC"/>
</dbReference>
<reference evidence="2 3" key="1">
    <citation type="journal article" date="2015" name="Int. J. Syst. Evol. Microbiol.">
        <title>Sporolactobacillus shoreae sp. nov. and Sporolactobacillus spathodeae sp. nov., two spore-forming lactic acid bacteria isolated from tree barks in Thailand.</title>
        <authorList>
            <person name="Thamacharoensuk T."/>
            <person name="Kitahara M."/>
            <person name="Ohkuma M."/>
            <person name="Thongchul N."/>
            <person name="Tanasupawat S."/>
        </authorList>
    </citation>
    <scope>NUCLEOTIDE SEQUENCE [LARGE SCALE GENOMIC DNA]</scope>
    <source>
        <strain evidence="2 3">BK92</strain>
    </source>
</reference>
<dbReference type="GO" id="GO:0016020">
    <property type="term" value="C:membrane"/>
    <property type="evidence" value="ECO:0007669"/>
    <property type="project" value="InterPro"/>
</dbReference>
<dbReference type="RefSeq" id="WP_135348893.1">
    <property type="nucleotide sequence ID" value="NZ_SRJD01000012.1"/>
</dbReference>
<feature type="transmembrane region" description="Helical" evidence="1">
    <location>
        <begin position="104"/>
        <end position="125"/>
    </location>
</feature>
<evidence type="ECO:0000313" key="2">
    <source>
        <dbReference type="EMBL" id="TGA97683.1"/>
    </source>
</evidence>
<dbReference type="OrthoDB" id="2448479at2"/>
<feature type="transmembrane region" description="Helical" evidence="1">
    <location>
        <begin position="131"/>
        <end position="151"/>
    </location>
</feature>
<feature type="transmembrane region" description="Helical" evidence="1">
    <location>
        <begin position="187"/>
        <end position="205"/>
    </location>
</feature>
<feature type="transmembrane region" description="Helical" evidence="1">
    <location>
        <begin position="163"/>
        <end position="181"/>
    </location>
</feature>
<keyword evidence="3" id="KW-1185">Reference proteome</keyword>
<dbReference type="EMBL" id="SRJD01000012">
    <property type="protein sequence ID" value="TGA97683.1"/>
    <property type="molecule type" value="Genomic_DNA"/>
</dbReference>
<organism evidence="2 3">
    <name type="scientific">Sporolactobacillus shoreae</name>
    <dbReference type="NCBI Taxonomy" id="1465501"/>
    <lineage>
        <taxon>Bacteria</taxon>
        <taxon>Bacillati</taxon>
        <taxon>Bacillota</taxon>
        <taxon>Bacilli</taxon>
        <taxon>Bacillales</taxon>
        <taxon>Sporolactobacillaceae</taxon>
        <taxon>Sporolactobacillus</taxon>
    </lineage>
</organism>
<accession>A0A4Z0GL46</accession>
<comment type="caution">
    <text evidence="2">The sequence shown here is derived from an EMBL/GenBank/DDBJ whole genome shotgun (WGS) entry which is preliminary data.</text>
</comment>
<gene>
    <name evidence="2" type="ORF">E4665_11310</name>
</gene>
<protein>
    <submittedName>
        <fullName evidence="2">ABC transporter permease</fullName>
    </submittedName>
</protein>
<keyword evidence="1" id="KW-1133">Transmembrane helix</keyword>
<keyword evidence="1" id="KW-0472">Membrane</keyword>
<evidence type="ECO:0000256" key="1">
    <source>
        <dbReference type="SAM" id="Phobius"/>
    </source>
</evidence>